<dbReference type="Proteomes" id="UP000030428">
    <property type="component" value="Unassembled WGS sequence"/>
</dbReference>
<dbReference type="SMART" id="SM00244">
    <property type="entry name" value="PHB"/>
    <property type="match status" value="1"/>
</dbReference>
<dbReference type="Pfam" id="PF01145">
    <property type="entry name" value="Band_7"/>
    <property type="match status" value="1"/>
</dbReference>
<evidence type="ECO:0000313" key="4">
    <source>
        <dbReference type="EMBL" id="TGO03688.1"/>
    </source>
</evidence>
<comment type="subcellular location">
    <subcellularLocation>
        <location evidence="1">Membrane</location>
        <topology evidence="1">Single-pass membrane protein</topology>
    </subcellularLocation>
</comment>
<dbReference type="EMBL" id="JSZA02000005">
    <property type="protein sequence ID" value="TGO03688.1"/>
    <property type="molecule type" value="Genomic_DNA"/>
</dbReference>
<dbReference type="InterPro" id="IPR001107">
    <property type="entry name" value="Band_7"/>
</dbReference>
<dbReference type="PANTHER" id="PTHR10264">
    <property type="entry name" value="BAND 7 PROTEIN-RELATED"/>
    <property type="match status" value="1"/>
</dbReference>
<dbReference type="AlphaFoldDB" id="A0A4E0QT97"/>
<protein>
    <submittedName>
        <fullName evidence="4">SPFH domain / Band 7 family protein</fullName>
    </submittedName>
</protein>
<feature type="domain" description="Band 7" evidence="3">
    <location>
        <begin position="145"/>
        <end position="305"/>
    </location>
</feature>
<evidence type="ECO:0000259" key="3">
    <source>
        <dbReference type="SMART" id="SM00244"/>
    </source>
</evidence>
<comment type="similarity">
    <text evidence="2">Belongs to the band 7/mec-2 family.</text>
</comment>
<evidence type="ECO:0000313" key="5">
    <source>
        <dbReference type="Proteomes" id="UP000030428"/>
    </source>
</evidence>
<dbReference type="InterPro" id="IPR001972">
    <property type="entry name" value="Stomatin_HflK_fam"/>
</dbReference>
<dbReference type="InterPro" id="IPR036013">
    <property type="entry name" value="Band_7/SPFH_dom_sf"/>
</dbReference>
<gene>
    <name evidence="4" type="ORF">PN36_01945</name>
</gene>
<dbReference type="SUPFAM" id="SSF117892">
    <property type="entry name" value="Band 7/SPFH domain"/>
    <property type="match status" value="1"/>
</dbReference>
<dbReference type="CDD" id="cd13438">
    <property type="entry name" value="SPFH_eoslipins_u2"/>
    <property type="match status" value="1"/>
</dbReference>
<comment type="caution">
    <text evidence="4">The sequence shown here is derived from an EMBL/GenBank/DDBJ whole genome shotgun (WGS) entry which is preliminary data.</text>
</comment>
<reference evidence="4 5" key="1">
    <citation type="journal article" date="2016" name="Front. Microbiol.">
        <title>Single-Cell (Meta-)Genomics of a Dimorphic Candidatus Thiomargarita nelsonii Reveals Genomic Plasticity.</title>
        <authorList>
            <person name="Flood B.E."/>
            <person name="Fliss P."/>
            <person name="Jones D.S."/>
            <person name="Dick G.J."/>
            <person name="Jain S."/>
            <person name="Kaster A.K."/>
            <person name="Winkel M."/>
            <person name="Mussmann M."/>
            <person name="Bailey J."/>
        </authorList>
    </citation>
    <scope>NUCLEOTIDE SEQUENCE [LARGE SCALE GENOMIC DNA]</scope>
    <source>
        <strain evidence="4">Hydrate Ridge</strain>
    </source>
</reference>
<dbReference type="Gene3D" id="3.30.479.30">
    <property type="entry name" value="Band 7 domain"/>
    <property type="match status" value="1"/>
</dbReference>
<dbReference type="PRINTS" id="PR00721">
    <property type="entry name" value="STOMATIN"/>
</dbReference>
<dbReference type="Gene3D" id="6.10.250.2090">
    <property type="match status" value="1"/>
</dbReference>
<evidence type="ECO:0000256" key="1">
    <source>
        <dbReference type="ARBA" id="ARBA00004167"/>
    </source>
</evidence>
<proteinExistence type="inferred from homology"/>
<name>A0A4E0QT97_9GAMM</name>
<dbReference type="GO" id="GO:0005886">
    <property type="term" value="C:plasma membrane"/>
    <property type="evidence" value="ECO:0007669"/>
    <property type="project" value="InterPro"/>
</dbReference>
<accession>A0A4E0QT97</accession>
<dbReference type="PANTHER" id="PTHR10264:SF83">
    <property type="entry name" value="BLL5629 PROTEIN"/>
    <property type="match status" value="1"/>
</dbReference>
<keyword evidence="5" id="KW-1185">Reference proteome</keyword>
<sequence>MLIFSQFIVHKNERGLLFKEGDFLDFLAPGTYHYFDPLHKIQVERYDLSVPEFEHRLLDFFIKEYADAVARYFTIIELSAQQVALVYKNGRLTNILQPSSRQLYWTGIVDVKTEIIDISENFEISRVQAAPLVYAKIPVQGVNESIYSQEVPEYQIGLLYVDGECIKTLQPGLHAYWQFNRHINIVMWDTRLQDIEVSGQEILTKDKVSLRVNLSATYSIKNVQRATSTLTNPLNYLYKELQFGLRAAVGTRTLDELLGNKNVIDEIVFAYICDKMAEFGIEVQSVGVKDIILPGEMKTILAKVVEAEKVAQANLIKRREETAATRSLLNTAKVMEDNPTALRLKELEVLEKVTEKIGNISVYGGLEGLLKELVKIKTS</sequence>
<dbReference type="InterPro" id="IPR043202">
    <property type="entry name" value="Band-7_stomatin-like"/>
</dbReference>
<evidence type="ECO:0000256" key="2">
    <source>
        <dbReference type="ARBA" id="ARBA00008164"/>
    </source>
</evidence>
<organism evidence="4 5">
    <name type="scientific">Candidatus Thiomargarita nelsonii</name>
    <dbReference type="NCBI Taxonomy" id="1003181"/>
    <lineage>
        <taxon>Bacteria</taxon>
        <taxon>Pseudomonadati</taxon>
        <taxon>Pseudomonadota</taxon>
        <taxon>Gammaproteobacteria</taxon>
        <taxon>Thiotrichales</taxon>
        <taxon>Thiotrichaceae</taxon>
        <taxon>Thiomargarita</taxon>
    </lineage>
</organism>